<evidence type="ECO:0000256" key="3">
    <source>
        <dbReference type="ARBA" id="ARBA00022487"/>
    </source>
</evidence>
<dbReference type="SUPFAM" id="SSF53474">
    <property type="entry name" value="alpha/beta-Hydrolases"/>
    <property type="match status" value="1"/>
</dbReference>
<protein>
    <recommendedName>
        <fullName evidence="2 6">S-formylglutathione hydrolase</fullName>
        <ecNumber evidence="2 6">3.1.2.12</ecNumber>
    </recommendedName>
</protein>
<feature type="active site" description="Charge relay system" evidence="7">
    <location>
        <position position="256"/>
    </location>
</feature>
<dbReference type="Pfam" id="PF00756">
    <property type="entry name" value="Esterase"/>
    <property type="match status" value="1"/>
</dbReference>
<evidence type="ECO:0000256" key="8">
    <source>
        <dbReference type="RuleBase" id="RU363068"/>
    </source>
</evidence>
<comment type="function">
    <text evidence="8">Serine hydrolase involved in the detoxification of formaldehyde.</text>
</comment>
<evidence type="ECO:0000256" key="5">
    <source>
        <dbReference type="ARBA" id="ARBA00047590"/>
    </source>
</evidence>
<evidence type="ECO:0000256" key="6">
    <source>
        <dbReference type="NCBIfam" id="TIGR02821"/>
    </source>
</evidence>
<comment type="similarity">
    <text evidence="1 8">Belongs to the esterase D family.</text>
</comment>
<proteinExistence type="inferred from homology"/>
<keyword evidence="3 8" id="KW-0719">Serine esterase</keyword>
<dbReference type="GO" id="GO:0046294">
    <property type="term" value="P:formaldehyde catabolic process"/>
    <property type="evidence" value="ECO:0007669"/>
    <property type="project" value="InterPro"/>
</dbReference>
<dbReference type="GO" id="GO:0018738">
    <property type="term" value="F:S-formylglutathione hydrolase activity"/>
    <property type="evidence" value="ECO:0007669"/>
    <property type="project" value="UniProtKB-UniRule"/>
</dbReference>
<dbReference type="EC" id="3.1.2.12" evidence="2 6"/>
<dbReference type="AlphaFoldDB" id="A0A1Y5F4J8"/>
<feature type="active site" description="Charge relay system" evidence="7">
    <location>
        <position position="223"/>
    </location>
</feature>
<gene>
    <name evidence="9" type="ORF">A9Q84_16295</name>
</gene>
<evidence type="ECO:0000256" key="7">
    <source>
        <dbReference type="PIRSR" id="PIRSR614186-1"/>
    </source>
</evidence>
<dbReference type="InterPro" id="IPR014186">
    <property type="entry name" value="S-formylglutathione_hydrol"/>
</dbReference>
<organism evidence="9 10">
    <name type="scientific">Halobacteriovorax marinus</name>
    <dbReference type="NCBI Taxonomy" id="97084"/>
    <lineage>
        <taxon>Bacteria</taxon>
        <taxon>Pseudomonadati</taxon>
        <taxon>Bdellovibrionota</taxon>
        <taxon>Bacteriovoracia</taxon>
        <taxon>Bacteriovoracales</taxon>
        <taxon>Halobacteriovoraceae</taxon>
        <taxon>Halobacteriovorax</taxon>
    </lineage>
</organism>
<evidence type="ECO:0000256" key="4">
    <source>
        <dbReference type="ARBA" id="ARBA00022801"/>
    </source>
</evidence>
<name>A0A1Y5F4J8_9BACT</name>
<evidence type="ECO:0000313" key="10">
    <source>
        <dbReference type="Proteomes" id="UP000196531"/>
    </source>
</evidence>
<dbReference type="PANTHER" id="PTHR10061:SF0">
    <property type="entry name" value="S-FORMYLGLUTATHIONE HYDROLASE"/>
    <property type="match status" value="1"/>
</dbReference>
<evidence type="ECO:0000256" key="1">
    <source>
        <dbReference type="ARBA" id="ARBA00005622"/>
    </source>
</evidence>
<feature type="active site" description="Charge relay system" evidence="7">
    <location>
        <position position="145"/>
    </location>
</feature>
<dbReference type="GO" id="GO:0052689">
    <property type="term" value="F:carboxylic ester hydrolase activity"/>
    <property type="evidence" value="ECO:0007669"/>
    <property type="project" value="UniProtKB-KW"/>
</dbReference>
<dbReference type="GO" id="GO:0005829">
    <property type="term" value="C:cytosol"/>
    <property type="evidence" value="ECO:0007669"/>
    <property type="project" value="TreeGrafter"/>
</dbReference>
<dbReference type="InterPro" id="IPR000801">
    <property type="entry name" value="Esterase-like"/>
</dbReference>
<dbReference type="Gene3D" id="3.40.50.1820">
    <property type="entry name" value="alpha/beta hydrolase"/>
    <property type="match status" value="1"/>
</dbReference>
<dbReference type="FunFam" id="3.40.50.1820:FF:000002">
    <property type="entry name" value="S-formylglutathione hydrolase"/>
    <property type="match status" value="1"/>
</dbReference>
<sequence length="281" mass="32025">MIINSLKSVKSFDGHTKYFEHASNLTKTTMKFSTFIPGKKKVKNAIIWLSGLTCTEENFITKSGVQKLLADTDTMIICPDTSPRGLELTNEHDSYDFGSGAGFYINATTDGYRDHYKMYDYIFEEITEILHNNFDIQNISIMGHSMGGHGALILGLKEKELYKAISAFSPITNPINCPWGQKAFKGYFGEQAQELALANDATEILRKGRATRNCILIEQGLDDEFLKEQLLTENFENICKEVGQELKVNYREGYDHSYFFIATYLEEHVQFHLEAFKEVQD</sequence>
<comment type="caution">
    <text evidence="9">The sequence shown here is derived from an EMBL/GenBank/DDBJ whole genome shotgun (WGS) entry which is preliminary data.</text>
</comment>
<dbReference type="NCBIfam" id="TIGR02821">
    <property type="entry name" value="fghA_ester_D"/>
    <property type="match status" value="1"/>
</dbReference>
<dbReference type="Proteomes" id="UP000196531">
    <property type="component" value="Unassembled WGS sequence"/>
</dbReference>
<keyword evidence="4 8" id="KW-0378">Hydrolase</keyword>
<accession>A0A1Y5F4J8</accession>
<comment type="catalytic activity">
    <reaction evidence="5 8">
        <text>S-formylglutathione + H2O = formate + glutathione + H(+)</text>
        <dbReference type="Rhea" id="RHEA:14961"/>
        <dbReference type="ChEBI" id="CHEBI:15377"/>
        <dbReference type="ChEBI" id="CHEBI:15378"/>
        <dbReference type="ChEBI" id="CHEBI:15740"/>
        <dbReference type="ChEBI" id="CHEBI:57688"/>
        <dbReference type="ChEBI" id="CHEBI:57925"/>
        <dbReference type="EC" id="3.1.2.12"/>
    </reaction>
</comment>
<evidence type="ECO:0000313" key="9">
    <source>
        <dbReference type="EMBL" id="OUR95394.1"/>
    </source>
</evidence>
<evidence type="ECO:0000256" key="2">
    <source>
        <dbReference type="ARBA" id="ARBA00012479"/>
    </source>
</evidence>
<dbReference type="EMBL" id="MAAO01000008">
    <property type="protein sequence ID" value="OUR95394.1"/>
    <property type="molecule type" value="Genomic_DNA"/>
</dbReference>
<dbReference type="PANTHER" id="PTHR10061">
    <property type="entry name" value="S-FORMYLGLUTATHIONE HYDROLASE"/>
    <property type="match status" value="1"/>
</dbReference>
<dbReference type="InterPro" id="IPR029058">
    <property type="entry name" value="AB_hydrolase_fold"/>
</dbReference>
<reference evidence="10" key="1">
    <citation type="journal article" date="2017" name="Proc. Natl. Acad. Sci. U.S.A.">
        <title>Simulation of Deepwater Horizon oil plume reveals substrate specialization within a complex community of hydrocarbon-degraders.</title>
        <authorList>
            <person name="Hu P."/>
            <person name="Dubinsky E.A."/>
            <person name="Probst A.J."/>
            <person name="Wang J."/>
            <person name="Sieber C.M.K."/>
            <person name="Tom L.M."/>
            <person name="Gardinali P."/>
            <person name="Banfield J.F."/>
            <person name="Atlas R.M."/>
            <person name="Andersen G.L."/>
        </authorList>
    </citation>
    <scope>NUCLEOTIDE SEQUENCE [LARGE SCALE GENOMIC DNA]</scope>
</reference>